<dbReference type="PANTHER" id="PTHR24096:SF149">
    <property type="entry name" value="AMP-BINDING DOMAIN-CONTAINING PROTEIN-RELATED"/>
    <property type="match status" value="1"/>
</dbReference>
<evidence type="ECO:0000313" key="6">
    <source>
        <dbReference type="Proteomes" id="UP000184063"/>
    </source>
</evidence>
<sequence length="573" mass="62894">MIFSSTRPKLDVPTDVAIWDWLFDFKHHTAQQPKITGGFNDATTGVRIGHQDVKACSTFASTALVQKHGLRPGDTVIILGPNSIQYPVAMMAIVRAGCGIVAGASPAHGADELAYLLRSSRAKFIFTIPSCLSKVMRSANSIGIPHARVFLLEGRHGSHSTLQDCIDIGRFYGPGGQEGSFKILDGSSNRDSCGYLNFSSGTTGRPKAVKWQVMLSHHNIIAQCMQARQTSDIENKKMLAVLPLYHVIGLIHLIHVPIMRDMEVLMLPSFTMESMLDTITKHQITEVPIVPPMIVRLLNDPKVAQYDLSHVKTFSSGAAPIATELLRQLEKAYPGTGLKQSYGMTETCGALTTHSLNEEGYKYAHTVGTIMANTELRIVDTMTSFPLGYNAQGEIHARGPQIAMGYLGNDEATNETFPPDGWLRTGDVGFIDSEGFLTITDRIKNMIKVKGIGVSPVELEDSLLQHPAVADAAVVGIHEEYSGQRPKAYVVMKGTSDDGATGEISWRVVGQELMELIRSQKVRHKWLSEVEFIDAIPKVPSGKILRRELLERAEAGGMQQRRIVREIQSRGKL</sequence>
<dbReference type="InterPro" id="IPR025110">
    <property type="entry name" value="AMP-bd_C"/>
</dbReference>
<dbReference type="VEuPathDB" id="FungiDB:ASPFODRAFT_137712"/>
<dbReference type="GO" id="GO:0016405">
    <property type="term" value="F:CoA-ligase activity"/>
    <property type="evidence" value="ECO:0007669"/>
    <property type="project" value="TreeGrafter"/>
</dbReference>
<gene>
    <name evidence="5" type="ORF">ASPFODRAFT_137712</name>
</gene>
<feature type="domain" description="AMP-dependent synthetase/ligase" evidence="3">
    <location>
        <begin position="43"/>
        <end position="407"/>
    </location>
</feature>
<evidence type="ECO:0000313" key="5">
    <source>
        <dbReference type="EMBL" id="OJZ85192.1"/>
    </source>
</evidence>
<dbReference type="InterPro" id="IPR020845">
    <property type="entry name" value="AMP-binding_CS"/>
</dbReference>
<evidence type="ECO:0000259" key="4">
    <source>
        <dbReference type="Pfam" id="PF13193"/>
    </source>
</evidence>
<feature type="domain" description="AMP-binding enzyme C-terminal" evidence="4">
    <location>
        <begin position="458"/>
        <end position="543"/>
    </location>
</feature>
<dbReference type="OrthoDB" id="6509636at2759"/>
<dbReference type="Proteomes" id="UP000184063">
    <property type="component" value="Unassembled WGS sequence"/>
</dbReference>
<dbReference type="InterPro" id="IPR045851">
    <property type="entry name" value="AMP-bd_C_sf"/>
</dbReference>
<accession>A0A1M3TEN1</accession>
<dbReference type="InterPro" id="IPR000873">
    <property type="entry name" value="AMP-dep_synth/lig_dom"/>
</dbReference>
<evidence type="ECO:0000256" key="2">
    <source>
        <dbReference type="ARBA" id="ARBA00022598"/>
    </source>
</evidence>
<proteinExistence type="inferred from homology"/>
<comment type="similarity">
    <text evidence="1">Belongs to the ATP-dependent AMP-binding enzyme family.</text>
</comment>
<keyword evidence="2" id="KW-0436">Ligase</keyword>
<reference evidence="6" key="1">
    <citation type="journal article" date="2017" name="Genome Biol.">
        <title>Comparative genomics reveals high biological diversity and specific adaptations in the industrially and medically important fungal genus Aspergillus.</title>
        <authorList>
            <person name="de Vries R.P."/>
            <person name="Riley R."/>
            <person name="Wiebenga A."/>
            <person name="Aguilar-Osorio G."/>
            <person name="Amillis S."/>
            <person name="Uchima C.A."/>
            <person name="Anderluh G."/>
            <person name="Asadollahi M."/>
            <person name="Askin M."/>
            <person name="Barry K."/>
            <person name="Battaglia E."/>
            <person name="Bayram O."/>
            <person name="Benocci T."/>
            <person name="Braus-Stromeyer S.A."/>
            <person name="Caldana C."/>
            <person name="Canovas D."/>
            <person name="Cerqueira G.C."/>
            <person name="Chen F."/>
            <person name="Chen W."/>
            <person name="Choi C."/>
            <person name="Clum A."/>
            <person name="Dos Santos R.A."/>
            <person name="Damasio A.R."/>
            <person name="Diallinas G."/>
            <person name="Emri T."/>
            <person name="Fekete E."/>
            <person name="Flipphi M."/>
            <person name="Freyberg S."/>
            <person name="Gallo A."/>
            <person name="Gournas C."/>
            <person name="Habgood R."/>
            <person name="Hainaut M."/>
            <person name="Harispe M.L."/>
            <person name="Henrissat B."/>
            <person name="Hilden K.S."/>
            <person name="Hope R."/>
            <person name="Hossain A."/>
            <person name="Karabika E."/>
            <person name="Karaffa L."/>
            <person name="Karanyi Z."/>
            <person name="Krasevec N."/>
            <person name="Kuo A."/>
            <person name="Kusch H."/>
            <person name="LaButti K."/>
            <person name="Lagendijk E.L."/>
            <person name="Lapidus A."/>
            <person name="Levasseur A."/>
            <person name="Lindquist E."/>
            <person name="Lipzen A."/>
            <person name="Logrieco A.F."/>
            <person name="MacCabe A."/>
            <person name="Maekelae M.R."/>
            <person name="Malavazi I."/>
            <person name="Melin P."/>
            <person name="Meyer V."/>
            <person name="Mielnichuk N."/>
            <person name="Miskei M."/>
            <person name="Molnar A.P."/>
            <person name="Mule G."/>
            <person name="Ngan C.Y."/>
            <person name="Orejas M."/>
            <person name="Orosz E."/>
            <person name="Ouedraogo J.P."/>
            <person name="Overkamp K.M."/>
            <person name="Park H.-S."/>
            <person name="Perrone G."/>
            <person name="Piumi F."/>
            <person name="Punt P.J."/>
            <person name="Ram A.F."/>
            <person name="Ramon A."/>
            <person name="Rauscher S."/>
            <person name="Record E."/>
            <person name="Riano-Pachon D.M."/>
            <person name="Robert V."/>
            <person name="Roehrig J."/>
            <person name="Ruller R."/>
            <person name="Salamov A."/>
            <person name="Salih N.S."/>
            <person name="Samson R.A."/>
            <person name="Sandor E."/>
            <person name="Sanguinetti M."/>
            <person name="Schuetze T."/>
            <person name="Sepcic K."/>
            <person name="Shelest E."/>
            <person name="Sherlock G."/>
            <person name="Sophianopoulou V."/>
            <person name="Squina F.M."/>
            <person name="Sun H."/>
            <person name="Susca A."/>
            <person name="Todd R.B."/>
            <person name="Tsang A."/>
            <person name="Unkles S.E."/>
            <person name="van de Wiele N."/>
            <person name="van Rossen-Uffink D."/>
            <person name="Oliveira J.V."/>
            <person name="Vesth T.C."/>
            <person name="Visser J."/>
            <person name="Yu J.-H."/>
            <person name="Zhou M."/>
            <person name="Andersen M.R."/>
            <person name="Archer D.B."/>
            <person name="Baker S.E."/>
            <person name="Benoit I."/>
            <person name="Brakhage A.A."/>
            <person name="Braus G.H."/>
            <person name="Fischer R."/>
            <person name="Frisvad J.C."/>
            <person name="Goldman G.H."/>
            <person name="Houbraken J."/>
            <person name="Oakley B."/>
            <person name="Pocsi I."/>
            <person name="Scazzocchio C."/>
            <person name="Seiboth B."/>
            <person name="vanKuyk P.A."/>
            <person name="Wortman J."/>
            <person name="Dyer P.S."/>
            <person name="Grigoriev I.V."/>
        </authorList>
    </citation>
    <scope>NUCLEOTIDE SEQUENCE [LARGE SCALE GENOMIC DNA]</scope>
    <source>
        <strain evidence="6">CBS 106.47</strain>
    </source>
</reference>
<dbReference type="SUPFAM" id="SSF56801">
    <property type="entry name" value="Acetyl-CoA synthetase-like"/>
    <property type="match status" value="1"/>
</dbReference>
<dbReference type="AlphaFoldDB" id="A0A1M3TEN1"/>
<dbReference type="PANTHER" id="PTHR24096">
    <property type="entry name" value="LONG-CHAIN-FATTY-ACID--COA LIGASE"/>
    <property type="match status" value="1"/>
</dbReference>
<dbReference type="Gene3D" id="3.40.50.12780">
    <property type="entry name" value="N-terminal domain of ligase-like"/>
    <property type="match status" value="1"/>
</dbReference>
<evidence type="ECO:0008006" key="7">
    <source>
        <dbReference type="Google" id="ProtNLM"/>
    </source>
</evidence>
<organism evidence="5 6">
    <name type="scientific">Aspergillus luchuensis (strain CBS 106.47)</name>
    <dbReference type="NCBI Taxonomy" id="1137211"/>
    <lineage>
        <taxon>Eukaryota</taxon>
        <taxon>Fungi</taxon>
        <taxon>Dikarya</taxon>
        <taxon>Ascomycota</taxon>
        <taxon>Pezizomycotina</taxon>
        <taxon>Eurotiomycetes</taxon>
        <taxon>Eurotiomycetidae</taxon>
        <taxon>Eurotiales</taxon>
        <taxon>Aspergillaceae</taxon>
        <taxon>Aspergillus</taxon>
        <taxon>Aspergillus subgen. Circumdati</taxon>
    </lineage>
</organism>
<dbReference type="PROSITE" id="PS00455">
    <property type="entry name" value="AMP_BINDING"/>
    <property type="match status" value="1"/>
</dbReference>
<protein>
    <recommendedName>
        <fullName evidence="7">Acetyl-CoA synthetase-like protein</fullName>
    </recommendedName>
</protein>
<dbReference type="EMBL" id="KV878243">
    <property type="protein sequence ID" value="OJZ85192.1"/>
    <property type="molecule type" value="Genomic_DNA"/>
</dbReference>
<dbReference type="Pfam" id="PF13193">
    <property type="entry name" value="AMP-binding_C"/>
    <property type="match status" value="1"/>
</dbReference>
<dbReference type="InterPro" id="IPR042099">
    <property type="entry name" value="ANL_N_sf"/>
</dbReference>
<evidence type="ECO:0000256" key="1">
    <source>
        <dbReference type="ARBA" id="ARBA00006432"/>
    </source>
</evidence>
<dbReference type="Gene3D" id="3.30.300.30">
    <property type="match status" value="1"/>
</dbReference>
<dbReference type="Pfam" id="PF00501">
    <property type="entry name" value="AMP-binding"/>
    <property type="match status" value="1"/>
</dbReference>
<evidence type="ECO:0000259" key="3">
    <source>
        <dbReference type="Pfam" id="PF00501"/>
    </source>
</evidence>
<name>A0A1M3TEN1_ASPLC</name>